<dbReference type="EMBL" id="BMAO01004323">
    <property type="protein sequence ID" value="GFQ93888.1"/>
    <property type="molecule type" value="Genomic_DNA"/>
</dbReference>
<gene>
    <name evidence="2" type="ORF">TNCT_189751</name>
</gene>
<keyword evidence="3" id="KW-1185">Reference proteome</keyword>
<accession>A0A8X6L4V8</accession>
<proteinExistence type="predicted"/>
<evidence type="ECO:0000256" key="1">
    <source>
        <dbReference type="SAM" id="MobiDB-lite"/>
    </source>
</evidence>
<protein>
    <submittedName>
        <fullName evidence="2">Uncharacterized protein</fullName>
    </submittedName>
</protein>
<organism evidence="2 3">
    <name type="scientific">Trichonephila clavata</name>
    <name type="common">Joro spider</name>
    <name type="synonym">Nephila clavata</name>
    <dbReference type="NCBI Taxonomy" id="2740835"/>
    <lineage>
        <taxon>Eukaryota</taxon>
        <taxon>Metazoa</taxon>
        <taxon>Ecdysozoa</taxon>
        <taxon>Arthropoda</taxon>
        <taxon>Chelicerata</taxon>
        <taxon>Arachnida</taxon>
        <taxon>Araneae</taxon>
        <taxon>Araneomorphae</taxon>
        <taxon>Entelegynae</taxon>
        <taxon>Araneoidea</taxon>
        <taxon>Nephilidae</taxon>
        <taxon>Trichonephila</taxon>
    </lineage>
</organism>
<dbReference type="Proteomes" id="UP000887116">
    <property type="component" value="Unassembled WGS sequence"/>
</dbReference>
<feature type="compositionally biased region" description="Low complexity" evidence="1">
    <location>
        <begin position="62"/>
        <end position="79"/>
    </location>
</feature>
<sequence length="132" mass="14938">MPEKKEKKKQIEGTFITFPPPPVTNAWDERSKAQAVKNIQKPPFIPRQITLAQAKAQSQAVQPEPTSSTSQSPQLSSSPIQDFPNLFAQLRDPEVVDLFNSLQTFIQIAKQHKTRSARLSALFQYIYSDNIQ</sequence>
<feature type="region of interest" description="Disordered" evidence="1">
    <location>
        <begin position="1"/>
        <end position="24"/>
    </location>
</feature>
<feature type="region of interest" description="Disordered" evidence="1">
    <location>
        <begin position="52"/>
        <end position="79"/>
    </location>
</feature>
<comment type="caution">
    <text evidence="2">The sequence shown here is derived from an EMBL/GenBank/DDBJ whole genome shotgun (WGS) entry which is preliminary data.</text>
</comment>
<dbReference type="AlphaFoldDB" id="A0A8X6L4V8"/>
<reference evidence="2" key="1">
    <citation type="submission" date="2020-07" db="EMBL/GenBank/DDBJ databases">
        <title>Multicomponent nature underlies the extraordinary mechanical properties of spider dragline silk.</title>
        <authorList>
            <person name="Kono N."/>
            <person name="Nakamura H."/>
            <person name="Mori M."/>
            <person name="Yoshida Y."/>
            <person name="Ohtoshi R."/>
            <person name="Malay A.D."/>
            <person name="Moran D.A.P."/>
            <person name="Tomita M."/>
            <person name="Numata K."/>
            <person name="Arakawa K."/>
        </authorList>
    </citation>
    <scope>NUCLEOTIDE SEQUENCE</scope>
</reference>
<feature type="compositionally biased region" description="Basic and acidic residues" evidence="1">
    <location>
        <begin position="1"/>
        <end position="11"/>
    </location>
</feature>
<evidence type="ECO:0000313" key="2">
    <source>
        <dbReference type="EMBL" id="GFQ93888.1"/>
    </source>
</evidence>
<evidence type="ECO:0000313" key="3">
    <source>
        <dbReference type="Proteomes" id="UP000887116"/>
    </source>
</evidence>
<name>A0A8X6L4V8_TRICU</name>